<gene>
    <name evidence="3" type="ORF">E7Z59_07910</name>
</gene>
<dbReference type="RefSeq" id="WP_136335782.1">
    <property type="nucleotide sequence ID" value="NZ_QXMP01000005.1"/>
</dbReference>
<dbReference type="Pfam" id="PF01593">
    <property type="entry name" value="Amino_oxidase"/>
    <property type="match status" value="2"/>
</dbReference>
<dbReference type="AlphaFoldDB" id="A0A4S3M0L7"/>
<dbReference type="InterPro" id="IPR036188">
    <property type="entry name" value="FAD/NAD-bd_sf"/>
</dbReference>
<feature type="domain" description="Amine oxidase" evidence="2">
    <location>
        <begin position="99"/>
        <end position="357"/>
    </location>
</feature>
<dbReference type="PANTHER" id="PTHR43563">
    <property type="entry name" value="AMINE OXIDASE"/>
    <property type="match status" value="1"/>
</dbReference>
<dbReference type="InterPro" id="IPR050703">
    <property type="entry name" value="Flavin_MAO"/>
</dbReference>
<dbReference type="SUPFAM" id="SSF54373">
    <property type="entry name" value="FAD-linked reductases, C-terminal domain"/>
    <property type="match status" value="1"/>
</dbReference>
<comment type="caution">
    <text evidence="3">The sequence shown here is derived from an EMBL/GenBank/DDBJ whole genome shotgun (WGS) entry which is preliminary data.</text>
</comment>
<dbReference type="SUPFAM" id="SSF51905">
    <property type="entry name" value="FAD/NAD(P)-binding domain"/>
    <property type="match status" value="1"/>
</dbReference>
<comment type="similarity">
    <text evidence="1">Belongs to the flavin monoamine oxidase family.</text>
</comment>
<dbReference type="PANTHER" id="PTHR43563:SF14">
    <property type="entry name" value="AMINE OXIDASE"/>
    <property type="match status" value="1"/>
</dbReference>
<reference evidence="3 4" key="1">
    <citation type="submission" date="2019-04" db="EMBL/GenBank/DDBJ databases">
        <title>Draft genome sequence of Robertkochia marina CC-AMO-30D.</title>
        <authorList>
            <person name="Hameed A."/>
            <person name="Lin S.-Y."/>
            <person name="Shahina M."/>
            <person name="Lai W.-A."/>
            <person name="Young C.-C."/>
        </authorList>
    </citation>
    <scope>NUCLEOTIDE SEQUENCE [LARGE SCALE GENOMIC DNA]</scope>
    <source>
        <strain evidence="3 4">CC-AMO-30D</strain>
    </source>
</reference>
<sequence length="361" mass="40463">MDLQDTKNSLHADIVIIGAGLTGLTLNYLLRSEGLKVVVVEARDRVGGRIHTLHKKGEPTVEMGATWFGSKHIHLVSLLKELGLGWFPQRLGKTAIYEYMSTSPPQLVTLPDNDEPSFRIKGGTSELIKALNTCLSSDQLLLSTRVTAINDNGDHLVVQTDSGTIKAVRVVSTLPPNLFQSKIATSPGLPERLLELMQQTHTWMGESIKFALTFKEPFWRNAGTSGTVFSNTGPVTEMYDHADFNDEYFALKGFLNGAYHSVNKEERLKIILGQLEKYYGARVREYINFHEVVWAHEPFTYAPYEGHIFPHQHNGHEQFRQPFMEGRLYLAGSETAPDFPGYMDGAVASAQFVARQLRKEL</sequence>
<evidence type="ECO:0000313" key="4">
    <source>
        <dbReference type="Proteomes" id="UP000305939"/>
    </source>
</evidence>
<organism evidence="3 4">
    <name type="scientific">Robertkochia marina</name>
    <dbReference type="NCBI Taxonomy" id="1227945"/>
    <lineage>
        <taxon>Bacteria</taxon>
        <taxon>Pseudomonadati</taxon>
        <taxon>Bacteroidota</taxon>
        <taxon>Flavobacteriia</taxon>
        <taxon>Flavobacteriales</taxon>
        <taxon>Flavobacteriaceae</taxon>
        <taxon>Robertkochia</taxon>
    </lineage>
</organism>
<dbReference type="Proteomes" id="UP000305939">
    <property type="component" value="Unassembled WGS sequence"/>
</dbReference>
<dbReference type="PRINTS" id="PR00420">
    <property type="entry name" value="RNGMNOXGNASE"/>
</dbReference>
<keyword evidence="4" id="KW-1185">Reference proteome</keyword>
<dbReference type="Gene3D" id="3.50.50.60">
    <property type="entry name" value="FAD/NAD(P)-binding domain"/>
    <property type="match status" value="2"/>
</dbReference>
<name>A0A4S3M0L7_9FLAO</name>
<proteinExistence type="inferred from homology"/>
<dbReference type="OrthoDB" id="56323at2"/>
<dbReference type="InterPro" id="IPR002937">
    <property type="entry name" value="Amino_oxidase"/>
</dbReference>
<feature type="domain" description="Amine oxidase" evidence="2">
    <location>
        <begin position="21"/>
        <end position="84"/>
    </location>
</feature>
<dbReference type="GO" id="GO:0016491">
    <property type="term" value="F:oxidoreductase activity"/>
    <property type="evidence" value="ECO:0007669"/>
    <property type="project" value="InterPro"/>
</dbReference>
<evidence type="ECO:0000256" key="1">
    <source>
        <dbReference type="ARBA" id="ARBA00005995"/>
    </source>
</evidence>
<evidence type="ECO:0000259" key="2">
    <source>
        <dbReference type="Pfam" id="PF01593"/>
    </source>
</evidence>
<protein>
    <submittedName>
        <fullName evidence="3">FAD-dependent oxidoreductase</fullName>
    </submittedName>
</protein>
<accession>A0A4S3M0L7</accession>
<evidence type="ECO:0000313" key="3">
    <source>
        <dbReference type="EMBL" id="THD67577.1"/>
    </source>
</evidence>
<dbReference type="EMBL" id="SSMC01000002">
    <property type="protein sequence ID" value="THD67577.1"/>
    <property type="molecule type" value="Genomic_DNA"/>
</dbReference>